<accession>A0A383B7A0</accession>
<dbReference type="EMBL" id="UINC01198079">
    <property type="protein sequence ID" value="SVE15872.1"/>
    <property type="molecule type" value="Genomic_DNA"/>
</dbReference>
<gene>
    <name evidence="2" type="ORF">METZ01_LOCUS468726</name>
</gene>
<organism evidence="2">
    <name type="scientific">marine metagenome</name>
    <dbReference type="NCBI Taxonomy" id="408172"/>
    <lineage>
        <taxon>unclassified sequences</taxon>
        <taxon>metagenomes</taxon>
        <taxon>ecological metagenomes</taxon>
    </lineage>
</organism>
<sequence>GDVVVGSRYWNGEYTDIPAIGYDEYIENEGYCKPGDKLQFKVWDASSNELIDVHAENDIVWQDLGVTVVNLTALMPKTISLENAYPNPFNPVTTLNFALPESQDIMLQVYNLQGRVVETLIDGTVEAGYHSATWNADHHASGVYFVKMVSGEYISTQKLILLK</sequence>
<dbReference type="Gene3D" id="2.60.40.4070">
    <property type="match status" value="1"/>
</dbReference>
<reference evidence="2" key="1">
    <citation type="submission" date="2018-05" db="EMBL/GenBank/DDBJ databases">
        <authorList>
            <person name="Lanie J.A."/>
            <person name="Ng W.-L."/>
            <person name="Kazmierczak K.M."/>
            <person name="Andrzejewski T.M."/>
            <person name="Davidsen T.M."/>
            <person name="Wayne K.J."/>
            <person name="Tettelin H."/>
            <person name="Glass J.I."/>
            <person name="Rusch D."/>
            <person name="Podicherti R."/>
            <person name="Tsui H.-C.T."/>
            <person name="Winkler M.E."/>
        </authorList>
    </citation>
    <scope>NUCLEOTIDE SEQUENCE</scope>
</reference>
<protein>
    <recommendedName>
        <fullName evidence="1">Secretion system C-terminal sorting domain-containing protein</fullName>
    </recommendedName>
</protein>
<dbReference type="NCBIfam" id="TIGR04183">
    <property type="entry name" value="Por_Secre_tail"/>
    <property type="match status" value="1"/>
</dbReference>
<dbReference type="InterPro" id="IPR026444">
    <property type="entry name" value="Secre_tail"/>
</dbReference>
<dbReference type="Pfam" id="PF18962">
    <property type="entry name" value="Por_Secre_tail"/>
    <property type="match status" value="1"/>
</dbReference>
<name>A0A383B7A0_9ZZZZ</name>
<evidence type="ECO:0000313" key="2">
    <source>
        <dbReference type="EMBL" id="SVE15872.1"/>
    </source>
</evidence>
<feature type="non-terminal residue" evidence="2">
    <location>
        <position position="1"/>
    </location>
</feature>
<evidence type="ECO:0000259" key="1">
    <source>
        <dbReference type="Pfam" id="PF18962"/>
    </source>
</evidence>
<dbReference type="AlphaFoldDB" id="A0A383B7A0"/>
<feature type="domain" description="Secretion system C-terminal sorting" evidence="1">
    <location>
        <begin position="85"/>
        <end position="160"/>
    </location>
</feature>
<proteinExistence type="predicted"/>